<proteinExistence type="predicted"/>
<dbReference type="InterPro" id="IPR036237">
    <property type="entry name" value="Xyl_isomerase-like_sf"/>
</dbReference>
<dbReference type="SUPFAM" id="SSF51658">
    <property type="entry name" value="Xylose isomerase-like"/>
    <property type="match status" value="1"/>
</dbReference>
<dbReference type="AlphaFoldDB" id="A0A382RHX1"/>
<organism evidence="1">
    <name type="scientific">marine metagenome</name>
    <dbReference type="NCBI Taxonomy" id="408172"/>
    <lineage>
        <taxon>unclassified sequences</taxon>
        <taxon>metagenomes</taxon>
        <taxon>ecological metagenomes</taxon>
    </lineage>
</organism>
<sequence>GDGIAPWDRISDDLKKLNYQGMLSLELFNPSYWAEGPTAVAQKGIEKLKACIER</sequence>
<evidence type="ECO:0008006" key="2">
    <source>
        <dbReference type="Google" id="ProtNLM"/>
    </source>
</evidence>
<dbReference type="Gene3D" id="3.20.20.150">
    <property type="entry name" value="Divalent-metal-dependent TIM barrel enzymes"/>
    <property type="match status" value="1"/>
</dbReference>
<protein>
    <recommendedName>
        <fullName evidence="2">Xylose isomerase-like TIM barrel domain-containing protein</fullName>
    </recommendedName>
</protein>
<evidence type="ECO:0000313" key="1">
    <source>
        <dbReference type="EMBL" id="SVC97226.1"/>
    </source>
</evidence>
<name>A0A382RHX1_9ZZZZ</name>
<gene>
    <name evidence="1" type="ORF">METZ01_LOCUS350080</name>
</gene>
<accession>A0A382RHX1</accession>
<feature type="non-terminal residue" evidence="1">
    <location>
        <position position="1"/>
    </location>
</feature>
<reference evidence="1" key="1">
    <citation type="submission" date="2018-05" db="EMBL/GenBank/DDBJ databases">
        <authorList>
            <person name="Lanie J.A."/>
            <person name="Ng W.-L."/>
            <person name="Kazmierczak K.M."/>
            <person name="Andrzejewski T.M."/>
            <person name="Davidsen T.M."/>
            <person name="Wayne K.J."/>
            <person name="Tettelin H."/>
            <person name="Glass J.I."/>
            <person name="Rusch D."/>
            <person name="Podicherti R."/>
            <person name="Tsui H.-C.T."/>
            <person name="Winkler M.E."/>
        </authorList>
    </citation>
    <scope>NUCLEOTIDE SEQUENCE</scope>
</reference>
<dbReference type="EMBL" id="UINC01121806">
    <property type="protein sequence ID" value="SVC97226.1"/>
    <property type="molecule type" value="Genomic_DNA"/>
</dbReference>